<name>A0ABC8XX49_9POAL</name>
<dbReference type="AlphaFoldDB" id="A0ABC8XX49"/>
<keyword evidence="6" id="KW-1185">Reference proteome</keyword>
<feature type="domain" description="BTB" evidence="3">
    <location>
        <begin position="204"/>
        <end position="273"/>
    </location>
</feature>
<dbReference type="PANTHER" id="PTHR26379">
    <property type="entry name" value="BTB/POZ AND MATH DOMAIN-CONTAINING PROTEIN 1"/>
    <property type="match status" value="1"/>
</dbReference>
<proteinExistence type="inferred from homology"/>
<dbReference type="CDD" id="cd18280">
    <property type="entry name" value="BTB_POZ_BPM_plant"/>
    <property type="match status" value="1"/>
</dbReference>
<dbReference type="CDD" id="cd00121">
    <property type="entry name" value="MATH"/>
    <property type="match status" value="1"/>
</dbReference>
<evidence type="ECO:0000259" key="4">
    <source>
        <dbReference type="PROSITE" id="PS50144"/>
    </source>
</evidence>
<dbReference type="PROSITE" id="PS50144">
    <property type="entry name" value="MATH"/>
    <property type="match status" value="1"/>
</dbReference>
<dbReference type="Proteomes" id="UP001497457">
    <property type="component" value="Chromosome 15b"/>
</dbReference>
<dbReference type="InterPro" id="IPR000210">
    <property type="entry name" value="BTB/POZ_dom"/>
</dbReference>
<dbReference type="InterPro" id="IPR045005">
    <property type="entry name" value="BPM1-6"/>
</dbReference>
<dbReference type="InterPro" id="IPR008974">
    <property type="entry name" value="TRAF-like"/>
</dbReference>
<dbReference type="Gene3D" id="2.60.210.10">
    <property type="entry name" value="Apoptosis, Tumor Necrosis Factor Receptor Associated Protein 2, Chain A"/>
    <property type="match status" value="1"/>
</dbReference>
<dbReference type="Pfam" id="PF24570">
    <property type="entry name" value="BACK_BPM_SPOP"/>
    <property type="match status" value="1"/>
</dbReference>
<dbReference type="InterPro" id="IPR011333">
    <property type="entry name" value="SKP1/BTB/POZ_sf"/>
</dbReference>
<comment type="similarity">
    <text evidence="2">Belongs to the Tdpoz family.</text>
</comment>
<sequence length="371" mass="40793">MSSASGRHKPSRSASASTVVANNAAGYHDLKIDGYSSIKDGIPVGMPIKSSPFSVGGYRWRISFFPNGDNSARAALGCISLFLFLDEDVADPVPVTAQFEFAFMGQERASLFGNRKRTEKKLWSSSAAVTSFGSRIGSRSPELLNKSSLDSYVTKQGSLTVRCDVVVFKEFLAEEPVSPATFVSVPPSDLHRHLADLLETEKGADVVFKVRREKFAAHRCVLAARSPVFSAELFGAMKESHAAADVVQVKDMEPPVFKALLCFLYTDSLPEMRKDDEDVMCQHLLVAADRYDMERLKLLCESKLCEYIDVGTAAMILTLAEQHHCNGLKKACFNFLGDPAKLRAVMASDGFKHLSRSCPSIKKDRMSMLEP</sequence>
<dbReference type="Gene3D" id="1.25.40.420">
    <property type="match status" value="1"/>
</dbReference>
<reference evidence="5 6" key="2">
    <citation type="submission" date="2024-10" db="EMBL/GenBank/DDBJ databases">
        <authorList>
            <person name="Ryan C."/>
        </authorList>
    </citation>
    <scope>NUCLEOTIDE SEQUENCE [LARGE SCALE GENOMIC DNA]</scope>
</reference>
<dbReference type="PROSITE" id="PS50097">
    <property type="entry name" value="BTB"/>
    <property type="match status" value="1"/>
</dbReference>
<dbReference type="InterPro" id="IPR002083">
    <property type="entry name" value="MATH/TRAF_dom"/>
</dbReference>
<comment type="pathway">
    <text evidence="1">Protein modification; protein ubiquitination.</text>
</comment>
<dbReference type="Gene3D" id="3.30.710.10">
    <property type="entry name" value="Potassium Channel Kv1.1, Chain A"/>
    <property type="match status" value="1"/>
</dbReference>
<dbReference type="SUPFAM" id="SSF49599">
    <property type="entry name" value="TRAF domain-like"/>
    <property type="match status" value="1"/>
</dbReference>
<evidence type="ECO:0000313" key="5">
    <source>
        <dbReference type="EMBL" id="CAL4933447.1"/>
    </source>
</evidence>
<organism evidence="5 6">
    <name type="scientific">Urochloa decumbens</name>
    <dbReference type="NCBI Taxonomy" id="240449"/>
    <lineage>
        <taxon>Eukaryota</taxon>
        <taxon>Viridiplantae</taxon>
        <taxon>Streptophyta</taxon>
        <taxon>Embryophyta</taxon>
        <taxon>Tracheophyta</taxon>
        <taxon>Spermatophyta</taxon>
        <taxon>Magnoliopsida</taxon>
        <taxon>Liliopsida</taxon>
        <taxon>Poales</taxon>
        <taxon>Poaceae</taxon>
        <taxon>PACMAD clade</taxon>
        <taxon>Panicoideae</taxon>
        <taxon>Panicodae</taxon>
        <taxon>Paniceae</taxon>
        <taxon>Melinidinae</taxon>
        <taxon>Urochloa</taxon>
    </lineage>
</organism>
<accession>A0ABC8XX49</accession>
<evidence type="ECO:0000256" key="2">
    <source>
        <dbReference type="ARBA" id="ARBA00010846"/>
    </source>
</evidence>
<dbReference type="EMBL" id="OZ075125">
    <property type="protein sequence ID" value="CAL4933447.1"/>
    <property type="molecule type" value="Genomic_DNA"/>
</dbReference>
<evidence type="ECO:0000256" key="1">
    <source>
        <dbReference type="ARBA" id="ARBA00004906"/>
    </source>
</evidence>
<evidence type="ECO:0000313" key="6">
    <source>
        <dbReference type="Proteomes" id="UP001497457"/>
    </source>
</evidence>
<evidence type="ECO:0000259" key="3">
    <source>
        <dbReference type="PROSITE" id="PS50097"/>
    </source>
</evidence>
<gene>
    <name evidence="5" type="ORF">URODEC1_LOCUS28132</name>
</gene>
<feature type="domain" description="MATH" evidence="4">
    <location>
        <begin position="25"/>
        <end position="165"/>
    </location>
</feature>
<dbReference type="InterPro" id="IPR056423">
    <property type="entry name" value="BACK_BPM_SPOP"/>
</dbReference>
<dbReference type="Pfam" id="PF00651">
    <property type="entry name" value="BTB"/>
    <property type="match status" value="1"/>
</dbReference>
<reference evidence="6" key="1">
    <citation type="submission" date="2024-06" db="EMBL/GenBank/DDBJ databases">
        <authorList>
            <person name="Ryan C."/>
        </authorList>
    </citation>
    <scope>NUCLEOTIDE SEQUENCE [LARGE SCALE GENOMIC DNA]</scope>
</reference>
<dbReference type="SUPFAM" id="SSF54695">
    <property type="entry name" value="POZ domain"/>
    <property type="match status" value="1"/>
</dbReference>
<protein>
    <submittedName>
        <fullName evidence="5">Uncharacterized protein</fullName>
    </submittedName>
</protein>
<dbReference type="PANTHER" id="PTHR26379:SF429">
    <property type="entry name" value="OS10G0428900 PROTEIN"/>
    <property type="match status" value="1"/>
</dbReference>
<dbReference type="SMART" id="SM00225">
    <property type="entry name" value="BTB"/>
    <property type="match status" value="1"/>
</dbReference>
<dbReference type="Pfam" id="PF22486">
    <property type="entry name" value="MATH_2"/>
    <property type="match status" value="1"/>
</dbReference>